<evidence type="ECO:0000313" key="1">
    <source>
        <dbReference type="EMBL" id="MBX43934.1"/>
    </source>
</evidence>
<protein>
    <submittedName>
        <fullName evidence="1">Uncharacterized protein</fullName>
    </submittedName>
</protein>
<dbReference type="AlphaFoldDB" id="A0A2P2NNG7"/>
<accession>A0A2P2NNG7</accession>
<dbReference type="EMBL" id="GGEC01063450">
    <property type="protein sequence ID" value="MBX43934.1"/>
    <property type="molecule type" value="Transcribed_RNA"/>
</dbReference>
<name>A0A2P2NNG7_RHIMU</name>
<proteinExistence type="predicted"/>
<reference evidence="1" key="1">
    <citation type="submission" date="2018-02" db="EMBL/GenBank/DDBJ databases">
        <title>Rhizophora mucronata_Transcriptome.</title>
        <authorList>
            <person name="Meera S.P."/>
            <person name="Sreeshan A."/>
            <person name="Augustine A."/>
        </authorList>
    </citation>
    <scope>NUCLEOTIDE SEQUENCE</scope>
    <source>
        <tissue evidence="1">Leaf</tissue>
    </source>
</reference>
<sequence length="30" mass="3353">MCTGFNHSMLKLSQALNLTIDKIAQQGFQN</sequence>
<organism evidence="1">
    <name type="scientific">Rhizophora mucronata</name>
    <name type="common">Asiatic mangrove</name>
    <dbReference type="NCBI Taxonomy" id="61149"/>
    <lineage>
        <taxon>Eukaryota</taxon>
        <taxon>Viridiplantae</taxon>
        <taxon>Streptophyta</taxon>
        <taxon>Embryophyta</taxon>
        <taxon>Tracheophyta</taxon>
        <taxon>Spermatophyta</taxon>
        <taxon>Magnoliopsida</taxon>
        <taxon>eudicotyledons</taxon>
        <taxon>Gunneridae</taxon>
        <taxon>Pentapetalae</taxon>
        <taxon>rosids</taxon>
        <taxon>fabids</taxon>
        <taxon>Malpighiales</taxon>
        <taxon>Rhizophoraceae</taxon>
        <taxon>Rhizophora</taxon>
    </lineage>
</organism>